<dbReference type="STRING" id="985895.E4ZG59"/>
<dbReference type="HOGENOM" id="CLU_057546_2_0_1"/>
<accession>E4ZG59</accession>
<dbReference type="AlphaFoldDB" id="E4ZG59"/>
<evidence type="ECO:0000313" key="3">
    <source>
        <dbReference type="Proteomes" id="UP000002668"/>
    </source>
</evidence>
<reference evidence="3" key="1">
    <citation type="journal article" date="2011" name="Nat. Commun.">
        <title>Effector diversification within compartments of the Leptosphaeria maculans genome affected by Repeat-Induced Point mutations.</title>
        <authorList>
            <person name="Rouxel T."/>
            <person name="Grandaubert J."/>
            <person name="Hane J.K."/>
            <person name="Hoede C."/>
            <person name="van de Wouw A.P."/>
            <person name="Couloux A."/>
            <person name="Dominguez V."/>
            <person name="Anthouard V."/>
            <person name="Bally P."/>
            <person name="Bourras S."/>
            <person name="Cozijnsen A.J."/>
            <person name="Ciuffetti L.M."/>
            <person name="Degrave A."/>
            <person name="Dilmaghani A."/>
            <person name="Duret L."/>
            <person name="Fudal I."/>
            <person name="Goodwin S.B."/>
            <person name="Gout L."/>
            <person name="Glaser N."/>
            <person name="Linglin J."/>
            <person name="Kema G.H.J."/>
            <person name="Lapalu N."/>
            <person name="Lawrence C.B."/>
            <person name="May K."/>
            <person name="Meyer M."/>
            <person name="Ollivier B."/>
            <person name="Poulain J."/>
            <person name="Schoch C.L."/>
            <person name="Simon A."/>
            <person name="Spatafora J.W."/>
            <person name="Stachowiak A."/>
            <person name="Turgeon B.G."/>
            <person name="Tyler B.M."/>
            <person name="Vincent D."/>
            <person name="Weissenbach J."/>
            <person name="Amselem J."/>
            <person name="Quesneville H."/>
            <person name="Oliver R.P."/>
            <person name="Wincker P."/>
            <person name="Balesdent M.-H."/>
            <person name="Howlett B.J."/>
        </authorList>
    </citation>
    <scope>NUCLEOTIDE SEQUENCE [LARGE SCALE GENOMIC DNA]</scope>
    <source>
        <strain evidence="3">JN3 / isolate v23.1.3 / race Av1-4-5-6-7-8</strain>
    </source>
</reference>
<dbReference type="Pfam" id="PF13350">
    <property type="entry name" value="Y_phosphatase3"/>
    <property type="match status" value="1"/>
</dbReference>
<dbReference type="Proteomes" id="UP000002668">
    <property type="component" value="Genome"/>
</dbReference>
<proteinExistence type="predicted"/>
<dbReference type="PANTHER" id="PTHR31126">
    <property type="entry name" value="TYROSINE-PROTEIN PHOSPHATASE"/>
    <property type="match status" value="1"/>
</dbReference>
<evidence type="ECO:0000259" key="1">
    <source>
        <dbReference type="PROSITE" id="PS50056"/>
    </source>
</evidence>
<dbReference type="OMA" id="LSWWDFF"/>
<dbReference type="InterPro" id="IPR016130">
    <property type="entry name" value="Tyr_Pase_AS"/>
</dbReference>
<protein>
    <submittedName>
        <fullName evidence="2">Similar to protein tyrosine/serine phosphatase</fullName>
    </submittedName>
</protein>
<dbReference type="OrthoDB" id="9988524at2759"/>
<dbReference type="SUPFAM" id="SSF52799">
    <property type="entry name" value="(Phosphotyrosine protein) phosphatases II"/>
    <property type="match status" value="1"/>
</dbReference>
<dbReference type="eggNOG" id="ENOG502S8V4">
    <property type="taxonomic scope" value="Eukaryota"/>
</dbReference>
<organism evidence="2 3">
    <name type="scientific">Leptosphaeria maculans (strain JN3 / isolate v23.1.3 / race Av1-4-5-6-7-8)</name>
    <name type="common">Blackleg fungus</name>
    <name type="synonym">Phoma lingam</name>
    <dbReference type="NCBI Taxonomy" id="985895"/>
    <lineage>
        <taxon>Eukaryota</taxon>
        <taxon>Fungi</taxon>
        <taxon>Dikarya</taxon>
        <taxon>Ascomycota</taxon>
        <taxon>Pezizomycotina</taxon>
        <taxon>Dothideomycetes</taxon>
        <taxon>Pleosporomycetidae</taxon>
        <taxon>Pleosporales</taxon>
        <taxon>Pleosporineae</taxon>
        <taxon>Leptosphaeriaceae</taxon>
        <taxon>Plenodomus</taxon>
        <taxon>Plenodomus lingam/Leptosphaeria maculans species complex</taxon>
    </lineage>
</organism>
<dbReference type="PANTHER" id="PTHR31126:SF10">
    <property type="entry name" value="PROTEIN PHOSPHATASE, PUTATIVE (AFU_ORTHOLOGUE AFUA_6G06650)-RELATED"/>
    <property type="match status" value="1"/>
</dbReference>
<sequence length="300" mass="33549">MANVCEPLKSIVNFRDVGKFVNNATGATRLNCGLLYRSARPDEASSEERQRLINDYGVKSIIDLRTKTEHIEQAQKRNLRIKASAVLPKTNDALTEPLEIPGIIYHNINFNGSAFSRMLLSQLSWLEFFKLIGLMMLGYRKDAIKILSPRMEAMGFYLIGLAQSSLDVCTGEVRQVFDVLSDERNWPVLIHCTQGKDRTGLVVMLVLFLLGVGDEIIDDDYRLSESELAPEKEERLKEIASIGLSERFAVCPPDVVSGIHAHVKDKYTSVENYLGFVGVSSDQVSFIKTKLLATSSDSQK</sequence>
<dbReference type="InterPro" id="IPR000387">
    <property type="entry name" value="Tyr_Pase_dom"/>
</dbReference>
<name>E4ZG59_LEPMJ</name>
<evidence type="ECO:0000313" key="2">
    <source>
        <dbReference type="EMBL" id="CBX90279.1"/>
    </source>
</evidence>
<keyword evidence="3" id="KW-1185">Reference proteome</keyword>
<feature type="domain" description="Tyrosine specific protein phosphatases" evidence="1">
    <location>
        <begin position="174"/>
        <end position="218"/>
    </location>
</feature>
<dbReference type="InterPro" id="IPR029021">
    <property type="entry name" value="Prot-tyrosine_phosphatase-like"/>
</dbReference>
<dbReference type="PROSITE" id="PS00383">
    <property type="entry name" value="TYR_PHOSPHATASE_1"/>
    <property type="match status" value="1"/>
</dbReference>
<gene>
    <name evidence="2" type="ORF">LEMA_P064050.1</name>
</gene>
<dbReference type="InterPro" id="IPR026893">
    <property type="entry name" value="Tyr/Ser_Pase_IphP-type"/>
</dbReference>
<dbReference type="EMBL" id="FP929064">
    <property type="protein sequence ID" value="CBX90279.1"/>
    <property type="molecule type" value="Genomic_DNA"/>
</dbReference>
<dbReference type="Gene3D" id="3.90.190.10">
    <property type="entry name" value="Protein tyrosine phosphatase superfamily"/>
    <property type="match status" value="1"/>
</dbReference>
<dbReference type="VEuPathDB" id="FungiDB:LEMA_P064050.1"/>
<dbReference type="PROSITE" id="PS50056">
    <property type="entry name" value="TYR_PHOSPHATASE_2"/>
    <property type="match status" value="1"/>
</dbReference>
<dbReference type="InParanoid" id="E4ZG59"/>
<dbReference type="GO" id="GO:0004721">
    <property type="term" value="F:phosphoprotein phosphatase activity"/>
    <property type="evidence" value="ECO:0007669"/>
    <property type="project" value="InterPro"/>
</dbReference>